<organism evidence="2 3">
    <name type="scientific">Acidisoma silvae</name>
    <dbReference type="NCBI Taxonomy" id="2802396"/>
    <lineage>
        <taxon>Bacteria</taxon>
        <taxon>Pseudomonadati</taxon>
        <taxon>Pseudomonadota</taxon>
        <taxon>Alphaproteobacteria</taxon>
        <taxon>Acetobacterales</taxon>
        <taxon>Acidocellaceae</taxon>
        <taxon>Acidisoma</taxon>
    </lineage>
</organism>
<evidence type="ECO:0000313" key="2">
    <source>
        <dbReference type="EMBL" id="MCB8878107.1"/>
    </source>
</evidence>
<dbReference type="GO" id="GO:0003677">
    <property type="term" value="F:DNA binding"/>
    <property type="evidence" value="ECO:0007669"/>
    <property type="project" value="UniProtKB-KW"/>
</dbReference>
<gene>
    <name evidence="2" type="ORF">ASILVAE211_23180</name>
</gene>
<dbReference type="AlphaFoldDB" id="A0A963YVS6"/>
<sequence length="112" mass="11573">MGLRFDAAARVAVPLADGTLATARDAAYAYACHAKSDDTRRAYRAGVRASCAWCETHALPCLPTGSANIVAFLAAERGQGVGVSPLPSAAPPSATYTFIADLPVPTAEAPRR</sequence>
<evidence type="ECO:0000313" key="3">
    <source>
        <dbReference type="Proteomes" id="UP000708298"/>
    </source>
</evidence>
<dbReference type="InterPro" id="IPR010998">
    <property type="entry name" value="Integrase_recombinase_N"/>
</dbReference>
<dbReference type="SUPFAM" id="SSF47823">
    <property type="entry name" value="lambda integrase-like, N-terminal domain"/>
    <property type="match status" value="1"/>
</dbReference>
<proteinExistence type="predicted"/>
<dbReference type="Proteomes" id="UP000708298">
    <property type="component" value="Unassembled WGS sequence"/>
</dbReference>
<reference evidence="2" key="2">
    <citation type="submission" date="2021-01" db="EMBL/GenBank/DDBJ databases">
        <authorList>
            <person name="Mieszkin S."/>
            <person name="Pouder E."/>
            <person name="Alain K."/>
        </authorList>
    </citation>
    <scope>NUCLEOTIDE SEQUENCE</scope>
    <source>
        <strain evidence="2">HW T2.11</strain>
    </source>
</reference>
<comment type="caution">
    <text evidence="2">The sequence shown here is derived from an EMBL/GenBank/DDBJ whole genome shotgun (WGS) entry which is preliminary data.</text>
</comment>
<keyword evidence="1" id="KW-0238">DNA-binding</keyword>
<protein>
    <submittedName>
        <fullName evidence="2">Uncharacterized protein</fullName>
    </submittedName>
</protein>
<dbReference type="Gene3D" id="1.10.150.130">
    <property type="match status" value="1"/>
</dbReference>
<evidence type="ECO:0000256" key="1">
    <source>
        <dbReference type="ARBA" id="ARBA00023125"/>
    </source>
</evidence>
<dbReference type="EMBL" id="JAESVB010000024">
    <property type="protein sequence ID" value="MCB8878107.1"/>
    <property type="molecule type" value="Genomic_DNA"/>
</dbReference>
<accession>A0A963YVS6</accession>
<reference evidence="2" key="1">
    <citation type="journal article" date="2021" name="Microorganisms">
        <title>Acidisoma silvae sp. nov. and Acidisomacellulosilytica sp. nov., Two Acidophilic Bacteria Isolated from Decaying Wood, Hydrolyzing Cellulose and Producing Poly-3-hydroxybutyrate.</title>
        <authorList>
            <person name="Mieszkin S."/>
            <person name="Pouder E."/>
            <person name="Uroz S."/>
            <person name="Simon-Colin C."/>
            <person name="Alain K."/>
        </authorList>
    </citation>
    <scope>NUCLEOTIDE SEQUENCE</scope>
    <source>
        <strain evidence="2">HW T2.11</strain>
    </source>
</reference>
<name>A0A963YVS6_9PROT</name>
<keyword evidence="3" id="KW-1185">Reference proteome</keyword>